<dbReference type="GO" id="GO:0019843">
    <property type="term" value="F:rRNA binding"/>
    <property type="evidence" value="ECO:0007669"/>
    <property type="project" value="UniProtKB-KW"/>
</dbReference>
<evidence type="ECO:0000256" key="6">
    <source>
        <dbReference type="ARBA" id="ARBA00022552"/>
    </source>
</evidence>
<dbReference type="PANTHER" id="PTHR11207">
    <property type="entry name" value="RIBONUCLEASE III"/>
    <property type="match status" value="1"/>
</dbReference>
<evidence type="ECO:0000256" key="10">
    <source>
        <dbReference type="ARBA" id="ARBA00022723"/>
    </source>
</evidence>
<dbReference type="PANTHER" id="PTHR11207:SF0">
    <property type="entry name" value="RIBONUCLEASE 3"/>
    <property type="match status" value="1"/>
</dbReference>
<evidence type="ECO:0000259" key="17">
    <source>
        <dbReference type="PROSITE" id="PS50142"/>
    </source>
</evidence>
<accession>A0A448PX32</accession>
<keyword evidence="6 15" id="KW-0698">rRNA processing</keyword>
<evidence type="ECO:0000256" key="12">
    <source>
        <dbReference type="ARBA" id="ARBA00022801"/>
    </source>
</evidence>
<comment type="function">
    <text evidence="15">Digests double-stranded RNA. Involved in the processing of primary rRNA transcript to yield the immediate precursors to the large and small rRNAs (23S and 16S). Processes some mRNAs, and tRNAs when they are encoded in the rRNA operon. Processes pre-crRNA and tracrRNA of type II CRISPR loci if present in the organism.</text>
</comment>
<dbReference type="NCBIfam" id="TIGR02191">
    <property type="entry name" value="RNaseIII"/>
    <property type="match status" value="1"/>
</dbReference>
<dbReference type="GO" id="GO:0042802">
    <property type="term" value="F:identical protein binding"/>
    <property type="evidence" value="ECO:0007669"/>
    <property type="project" value="UniProtKB-ARBA"/>
</dbReference>
<evidence type="ECO:0000256" key="1">
    <source>
        <dbReference type="ARBA" id="ARBA00000109"/>
    </source>
</evidence>
<dbReference type="PROSITE" id="PS50137">
    <property type="entry name" value="DS_RBD"/>
    <property type="match status" value="1"/>
</dbReference>
<evidence type="ECO:0000259" key="16">
    <source>
        <dbReference type="PROSITE" id="PS50137"/>
    </source>
</evidence>
<dbReference type="SMART" id="SM00535">
    <property type="entry name" value="RIBOc"/>
    <property type="match status" value="1"/>
</dbReference>
<keyword evidence="9 15" id="KW-0540">Nuclease</keyword>
<feature type="domain" description="DRBM" evidence="16">
    <location>
        <begin position="171"/>
        <end position="244"/>
    </location>
</feature>
<organism evidence="18 19">
    <name type="scientific">Haemophilus parainfluenzae</name>
    <dbReference type="NCBI Taxonomy" id="729"/>
    <lineage>
        <taxon>Bacteria</taxon>
        <taxon>Pseudomonadati</taxon>
        <taxon>Pseudomonadota</taxon>
        <taxon>Gammaproteobacteria</taxon>
        <taxon>Pasteurellales</taxon>
        <taxon>Pasteurellaceae</taxon>
        <taxon>Haemophilus</taxon>
    </lineage>
</organism>
<dbReference type="FunFam" id="3.30.160.20:FF:000003">
    <property type="entry name" value="Ribonuclease 3"/>
    <property type="match status" value="1"/>
</dbReference>
<dbReference type="GO" id="GO:0006397">
    <property type="term" value="P:mRNA processing"/>
    <property type="evidence" value="ECO:0007669"/>
    <property type="project" value="UniProtKB-UniRule"/>
</dbReference>
<dbReference type="InterPro" id="IPR014720">
    <property type="entry name" value="dsRBD_dom"/>
</dbReference>
<feature type="binding site" evidence="15">
    <location>
        <position position="130"/>
    </location>
    <ligand>
        <name>Mg(2+)</name>
        <dbReference type="ChEBI" id="CHEBI:18420"/>
    </ligand>
</feature>
<evidence type="ECO:0000313" key="18">
    <source>
        <dbReference type="EMBL" id="VEI29147.1"/>
    </source>
</evidence>
<keyword evidence="5 15" id="KW-0963">Cytoplasm</keyword>
<keyword evidence="15" id="KW-0699">rRNA-binding</keyword>
<protein>
    <recommendedName>
        <fullName evidence="15">Ribonuclease 3</fullName>
        <ecNumber evidence="15">3.1.26.3</ecNumber>
    </recommendedName>
    <alternativeName>
        <fullName evidence="15">Ribonuclease III</fullName>
        <shortName evidence="15">RNase III</shortName>
    </alternativeName>
</protein>
<keyword evidence="14 15" id="KW-0694">RNA-binding</keyword>
<dbReference type="PROSITE" id="PS00517">
    <property type="entry name" value="RNASE_3_1"/>
    <property type="match status" value="1"/>
</dbReference>
<comment type="catalytic activity">
    <reaction evidence="1 15">
        <text>Endonucleolytic cleavage to 5'-phosphomonoester.</text>
        <dbReference type="EC" id="3.1.26.3"/>
    </reaction>
</comment>
<dbReference type="PROSITE" id="PS50142">
    <property type="entry name" value="RNASE_3_2"/>
    <property type="match status" value="1"/>
</dbReference>
<dbReference type="GO" id="GO:0008033">
    <property type="term" value="P:tRNA processing"/>
    <property type="evidence" value="ECO:0007669"/>
    <property type="project" value="UniProtKB-KW"/>
</dbReference>
<gene>
    <name evidence="15 18" type="primary">rnc</name>
    <name evidence="18" type="ORF">NCTC10665_00038</name>
</gene>
<evidence type="ECO:0000256" key="13">
    <source>
        <dbReference type="ARBA" id="ARBA00022842"/>
    </source>
</evidence>
<evidence type="ECO:0000313" key="19">
    <source>
        <dbReference type="Proteomes" id="UP000268879"/>
    </source>
</evidence>
<dbReference type="SMART" id="SM00358">
    <property type="entry name" value="DSRM"/>
    <property type="match status" value="1"/>
</dbReference>
<keyword evidence="8 15" id="KW-0819">tRNA processing</keyword>
<dbReference type="InterPro" id="IPR036389">
    <property type="entry name" value="RNase_III_sf"/>
</dbReference>
<dbReference type="Proteomes" id="UP000268879">
    <property type="component" value="Chromosome"/>
</dbReference>
<dbReference type="SUPFAM" id="SSF69065">
    <property type="entry name" value="RNase III domain-like"/>
    <property type="match status" value="1"/>
</dbReference>
<dbReference type="GO" id="GO:0010468">
    <property type="term" value="P:regulation of gene expression"/>
    <property type="evidence" value="ECO:0007669"/>
    <property type="project" value="TreeGrafter"/>
</dbReference>
<evidence type="ECO:0000256" key="9">
    <source>
        <dbReference type="ARBA" id="ARBA00022722"/>
    </source>
</evidence>
<dbReference type="HAMAP" id="MF_00104">
    <property type="entry name" value="RNase_III"/>
    <property type="match status" value="1"/>
</dbReference>
<dbReference type="GO" id="GO:0046872">
    <property type="term" value="F:metal ion binding"/>
    <property type="evidence" value="ECO:0007669"/>
    <property type="project" value="UniProtKB-KW"/>
</dbReference>
<feature type="active site" evidence="15">
    <location>
        <position position="61"/>
    </location>
</feature>
<evidence type="ECO:0000256" key="5">
    <source>
        <dbReference type="ARBA" id="ARBA00022490"/>
    </source>
</evidence>
<dbReference type="Gene3D" id="3.30.160.20">
    <property type="match status" value="1"/>
</dbReference>
<name>A0A448PX32_HAEPA</name>
<reference evidence="18 19" key="1">
    <citation type="submission" date="2018-12" db="EMBL/GenBank/DDBJ databases">
        <authorList>
            <consortium name="Pathogen Informatics"/>
        </authorList>
    </citation>
    <scope>NUCLEOTIDE SEQUENCE [LARGE SCALE GENOMIC DNA]</scope>
    <source>
        <strain evidence="18 19">NCTC10665</strain>
    </source>
</reference>
<dbReference type="GO" id="GO:0006364">
    <property type="term" value="P:rRNA processing"/>
    <property type="evidence" value="ECO:0007669"/>
    <property type="project" value="UniProtKB-UniRule"/>
</dbReference>
<dbReference type="AlphaFoldDB" id="A0A448PX32"/>
<evidence type="ECO:0000256" key="3">
    <source>
        <dbReference type="ARBA" id="ARBA00010183"/>
    </source>
</evidence>
<dbReference type="EMBL" id="LR134481">
    <property type="protein sequence ID" value="VEI29147.1"/>
    <property type="molecule type" value="Genomic_DNA"/>
</dbReference>
<dbReference type="GO" id="GO:0003725">
    <property type="term" value="F:double-stranded RNA binding"/>
    <property type="evidence" value="ECO:0007669"/>
    <property type="project" value="TreeGrafter"/>
</dbReference>
<evidence type="ECO:0000256" key="4">
    <source>
        <dbReference type="ARBA" id="ARBA00011738"/>
    </source>
</evidence>
<keyword evidence="7 15" id="KW-0507">mRNA processing</keyword>
<keyword evidence="13 15" id="KW-0460">Magnesium</keyword>
<evidence type="ECO:0000256" key="15">
    <source>
        <dbReference type="HAMAP-Rule" id="MF_00104"/>
    </source>
</evidence>
<evidence type="ECO:0000256" key="2">
    <source>
        <dbReference type="ARBA" id="ARBA00004496"/>
    </source>
</evidence>
<keyword evidence="10 15" id="KW-0479">Metal-binding</keyword>
<dbReference type="Pfam" id="PF00035">
    <property type="entry name" value="dsrm"/>
    <property type="match status" value="1"/>
</dbReference>
<evidence type="ECO:0000256" key="8">
    <source>
        <dbReference type="ARBA" id="ARBA00022694"/>
    </source>
</evidence>
<comment type="subunit">
    <text evidence="4 15">Homodimer.</text>
</comment>
<dbReference type="GO" id="GO:0005737">
    <property type="term" value="C:cytoplasm"/>
    <property type="evidence" value="ECO:0007669"/>
    <property type="project" value="UniProtKB-SubCell"/>
</dbReference>
<evidence type="ECO:0000256" key="11">
    <source>
        <dbReference type="ARBA" id="ARBA00022759"/>
    </source>
</evidence>
<feature type="binding site" evidence="15">
    <location>
        <position position="57"/>
    </location>
    <ligand>
        <name>Mg(2+)</name>
        <dbReference type="ChEBI" id="CHEBI:18420"/>
    </ligand>
</feature>
<comment type="subcellular location">
    <subcellularLocation>
        <location evidence="2 15">Cytoplasm</location>
    </subcellularLocation>
</comment>
<dbReference type="CDD" id="cd10845">
    <property type="entry name" value="DSRM_RNAse_III_family"/>
    <property type="match status" value="1"/>
</dbReference>
<comment type="similarity">
    <text evidence="3">Belongs to the ribonuclease III family.</text>
</comment>
<dbReference type="SUPFAM" id="SSF54768">
    <property type="entry name" value="dsRNA-binding domain-like"/>
    <property type="match status" value="1"/>
</dbReference>
<dbReference type="InterPro" id="IPR000999">
    <property type="entry name" value="RNase_III_dom"/>
</dbReference>
<dbReference type="Gene3D" id="1.10.1520.10">
    <property type="entry name" value="Ribonuclease III domain"/>
    <property type="match status" value="1"/>
</dbReference>
<dbReference type="EC" id="3.1.26.3" evidence="15"/>
<feature type="binding site" evidence="15">
    <location>
        <position position="133"/>
    </location>
    <ligand>
        <name>Mg(2+)</name>
        <dbReference type="ChEBI" id="CHEBI:18420"/>
    </ligand>
</feature>
<dbReference type="Pfam" id="PF14622">
    <property type="entry name" value="Ribonucleas_3_3"/>
    <property type="match status" value="1"/>
</dbReference>
<dbReference type="InterPro" id="IPR011907">
    <property type="entry name" value="RNase_III"/>
</dbReference>
<comment type="cofactor">
    <cofactor evidence="15">
        <name>Mg(2+)</name>
        <dbReference type="ChEBI" id="CHEBI:18420"/>
    </cofactor>
</comment>
<sequence length="245" mass="27587">MSGQLASVPTVSLRKLINMNHLDRLERKIGYQFSDLKHLKLALTHRSASTQHNERLEFLGDSILNYVIADALYHQFPRCNEGELSRMRATLVREPTLAMIARNFELGDYMSLGSGELKSGGFRRESILADCVEAVIGAMALDSSFDKAADIVRSWYKTLLAEIKPGDNQKDAKTRLQEYLQGKHFALPTYEVIKIEGEAHCQTFTVECTVKNVPNIDRTFIAKGSSRRKAEQAAAEQILKILEIK</sequence>
<dbReference type="GO" id="GO:0004525">
    <property type="term" value="F:ribonuclease III activity"/>
    <property type="evidence" value="ECO:0007669"/>
    <property type="project" value="UniProtKB-UniRule"/>
</dbReference>
<dbReference type="FunFam" id="1.10.1520.10:FF:000001">
    <property type="entry name" value="Ribonuclease 3"/>
    <property type="match status" value="1"/>
</dbReference>
<evidence type="ECO:0000256" key="7">
    <source>
        <dbReference type="ARBA" id="ARBA00022664"/>
    </source>
</evidence>
<keyword evidence="11 15" id="KW-0255">Endonuclease</keyword>
<evidence type="ECO:0000256" key="14">
    <source>
        <dbReference type="ARBA" id="ARBA00022884"/>
    </source>
</evidence>
<feature type="active site" evidence="15">
    <location>
        <position position="133"/>
    </location>
</feature>
<keyword evidence="12 15" id="KW-0378">Hydrolase</keyword>
<proteinExistence type="inferred from homology"/>
<dbReference type="CDD" id="cd00593">
    <property type="entry name" value="RIBOc"/>
    <property type="match status" value="1"/>
</dbReference>
<feature type="domain" description="RNase III" evidence="17">
    <location>
        <begin position="22"/>
        <end position="144"/>
    </location>
</feature>